<feature type="region of interest" description="Disordered" evidence="1">
    <location>
        <begin position="298"/>
        <end position="330"/>
    </location>
</feature>
<keyword evidence="4" id="KW-1185">Reference proteome</keyword>
<comment type="caution">
    <text evidence="3">The sequence shown here is derived from an EMBL/GenBank/DDBJ whole genome shotgun (WGS) entry which is preliminary data.</text>
</comment>
<dbReference type="GO" id="GO:0008234">
    <property type="term" value="F:cysteine-type peptidase activity"/>
    <property type="evidence" value="ECO:0007669"/>
    <property type="project" value="InterPro"/>
</dbReference>
<dbReference type="InterPro" id="IPR000668">
    <property type="entry name" value="Peptidase_C1A_C"/>
</dbReference>
<dbReference type="CDD" id="cd02619">
    <property type="entry name" value="Peptidase_C1"/>
    <property type="match status" value="1"/>
</dbReference>
<proteinExistence type="predicted"/>
<dbReference type="InterPro" id="IPR029058">
    <property type="entry name" value="AB_hydrolase_fold"/>
</dbReference>
<sequence>MPTKNVVIGQRSLTLDARPDRLDLRDRAFQPQLGSLPAAWPGDEDVARLLPTYAAQGLVLDQGQDGACTGFGLAAVINYLLFLRNVGADAAERRQVSPAMLYQLARLYDEWPGEDYEGSSCRGALKGWQRHGVCASALWPYAVNKKGQRLPVTPAEDPTQPDDPDRNWDVDALRTTLGVYYRVDVRSVVDMQAAIRQVGALYVSGTVHEGWAVPTGKRLRGHADLVAIQAVAQPKDPGGHAFALVGYNERGFVVQNSWGPGWGSKGFALLPYADWVNHGSDAWVFTLGVPAQLAQATAPRGRGKSPAAVARSPRFLLPSPSAGDRAGTERPAGLVGAEDALARRYRDLRDAACRPLDPDSAYRHTVVLDRGFAVRNDITAEDAAAALEAAVLHRPLAALPAQGPAKLLIYAHGGLNSEADAIRRIRVMAPYMLAQGIYPLFITWRSGPLETLGDLVEEQAARHGLGQIENAPARGWLDRLTQVSDRMLEPALRGPGGAMWSQMKLNAQRASEHAQGGVRQMVAQLRRLQKARPELEIHLMGHSAGAILLGAMLPLLQSARLTAASLRLFAPACTVRFALDHLRPALQKKVLAPERLSLHVLSDANEQDDSVGPYRKSLLYLVSRAFEDVHKMPLLGMARAFDPASAQPRAADDLWAADRLAELRQWQAFWATQAAAGARLDVLSARSVSDGQRQIRASHGCFDNAVDLIGQALGAIVNPDRPAKVKVERLAD</sequence>
<dbReference type="Proteomes" id="UP000430120">
    <property type="component" value="Unassembled WGS sequence"/>
</dbReference>
<gene>
    <name evidence="3" type="ORF">F7Q92_05745</name>
</gene>
<dbReference type="SUPFAM" id="SSF54001">
    <property type="entry name" value="Cysteine proteinases"/>
    <property type="match status" value="1"/>
</dbReference>
<dbReference type="InterPro" id="IPR038765">
    <property type="entry name" value="Papain-like_cys_pep_sf"/>
</dbReference>
<dbReference type="EMBL" id="VZPB01000009">
    <property type="protein sequence ID" value="KAB0583972.1"/>
    <property type="molecule type" value="Genomic_DNA"/>
</dbReference>
<protein>
    <submittedName>
        <fullName evidence="3">C1 family peptidase</fullName>
    </submittedName>
</protein>
<dbReference type="RefSeq" id="WP_151123228.1">
    <property type="nucleotide sequence ID" value="NZ_CP088082.1"/>
</dbReference>
<evidence type="ECO:0000313" key="3">
    <source>
        <dbReference type="EMBL" id="KAB0583972.1"/>
    </source>
</evidence>
<evidence type="ECO:0000313" key="4">
    <source>
        <dbReference type="Proteomes" id="UP000430120"/>
    </source>
</evidence>
<reference evidence="3 4" key="1">
    <citation type="submission" date="2019-09" db="EMBL/GenBank/DDBJ databases">
        <title>Draft genome sequences of 48 bacterial type strains from the CCUG.</title>
        <authorList>
            <person name="Tunovic T."/>
            <person name="Pineiro-Iglesias B."/>
            <person name="Unosson C."/>
            <person name="Inganas E."/>
            <person name="Ohlen M."/>
            <person name="Cardew S."/>
            <person name="Jensie-Markopoulos S."/>
            <person name="Salva-Serra F."/>
            <person name="Jaen-Luchoro D."/>
            <person name="Karlsson R."/>
            <person name="Svensson-Stadler L."/>
            <person name="Chun J."/>
            <person name="Moore E."/>
        </authorList>
    </citation>
    <scope>NUCLEOTIDE SEQUENCE [LARGE SCALE GENOMIC DNA]</scope>
    <source>
        <strain evidence="3 4">CCUG 30977</strain>
    </source>
</reference>
<organism evidence="3 4">
    <name type="scientific">Ideonella dechloratans</name>
    <dbReference type="NCBI Taxonomy" id="36863"/>
    <lineage>
        <taxon>Bacteria</taxon>
        <taxon>Pseudomonadati</taxon>
        <taxon>Pseudomonadota</taxon>
        <taxon>Betaproteobacteria</taxon>
        <taxon>Burkholderiales</taxon>
        <taxon>Sphaerotilaceae</taxon>
        <taxon>Ideonella</taxon>
    </lineage>
</organism>
<dbReference type="GO" id="GO:0006508">
    <property type="term" value="P:proteolysis"/>
    <property type="evidence" value="ECO:0007669"/>
    <property type="project" value="InterPro"/>
</dbReference>
<dbReference type="AlphaFoldDB" id="A0A643FEV1"/>
<accession>A0A643FEV1</accession>
<dbReference type="Pfam" id="PF00112">
    <property type="entry name" value="Peptidase_C1"/>
    <property type="match status" value="1"/>
</dbReference>
<dbReference type="Gene3D" id="3.90.70.10">
    <property type="entry name" value="Cysteine proteinases"/>
    <property type="match status" value="1"/>
</dbReference>
<evidence type="ECO:0000256" key="1">
    <source>
        <dbReference type="SAM" id="MobiDB-lite"/>
    </source>
</evidence>
<dbReference type="OrthoDB" id="1491023at2"/>
<name>A0A643FEV1_IDEDE</name>
<dbReference type="SUPFAM" id="SSF53474">
    <property type="entry name" value="alpha/beta-Hydrolases"/>
    <property type="match status" value="1"/>
</dbReference>
<feature type="domain" description="Peptidase C1A papain C-terminal" evidence="2">
    <location>
        <begin position="59"/>
        <end position="269"/>
    </location>
</feature>
<evidence type="ECO:0000259" key="2">
    <source>
        <dbReference type="Pfam" id="PF00112"/>
    </source>
</evidence>